<gene>
    <name evidence="3" type="ORF">HYPSUDRAFT_504840</name>
</gene>
<feature type="transmembrane region" description="Helical" evidence="2">
    <location>
        <begin position="148"/>
        <end position="169"/>
    </location>
</feature>
<dbReference type="OMA" id="PRHIRTG"/>
<feature type="transmembrane region" description="Helical" evidence="2">
    <location>
        <begin position="189"/>
        <end position="211"/>
    </location>
</feature>
<keyword evidence="2" id="KW-0812">Transmembrane</keyword>
<dbReference type="STRING" id="945553.A0A0D2LMM3"/>
<keyword evidence="4" id="KW-1185">Reference proteome</keyword>
<reference evidence="4" key="1">
    <citation type="submission" date="2014-04" db="EMBL/GenBank/DDBJ databases">
        <title>Evolutionary Origins and Diversification of the Mycorrhizal Mutualists.</title>
        <authorList>
            <consortium name="DOE Joint Genome Institute"/>
            <consortium name="Mycorrhizal Genomics Consortium"/>
            <person name="Kohler A."/>
            <person name="Kuo A."/>
            <person name="Nagy L.G."/>
            <person name="Floudas D."/>
            <person name="Copeland A."/>
            <person name="Barry K.W."/>
            <person name="Cichocki N."/>
            <person name="Veneault-Fourrey C."/>
            <person name="LaButti K."/>
            <person name="Lindquist E.A."/>
            <person name="Lipzen A."/>
            <person name="Lundell T."/>
            <person name="Morin E."/>
            <person name="Murat C."/>
            <person name="Riley R."/>
            <person name="Ohm R."/>
            <person name="Sun H."/>
            <person name="Tunlid A."/>
            <person name="Henrissat B."/>
            <person name="Grigoriev I.V."/>
            <person name="Hibbett D.S."/>
            <person name="Martin F."/>
        </authorList>
    </citation>
    <scope>NUCLEOTIDE SEQUENCE [LARGE SCALE GENOMIC DNA]</scope>
    <source>
        <strain evidence="4">FD-334 SS-4</strain>
    </source>
</reference>
<evidence type="ECO:0000256" key="2">
    <source>
        <dbReference type="SAM" id="Phobius"/>
    </source>
</evidence>
<feature type="compositionally biased region" description="Basic and acidic residues" evidence="1">
    <location>
        <begin position="449"/>
        <end position="459"/>
    </location>
</feature>
<accession>A0A0D2LMM3</accession>
<feature type="region of interest" description="Disordered" evidence="1">
    <location>
        <begin position="432"/>
        <end position="470"/>
    </location>
</feature>
<name>A0A0D2LMM3_HYPSF</name>
<keyword evidence="2" id="KW-0472">Membrane</keyword>
<organism evidence="3 4">
    <name type="scientific">Hypholoma sublateritium (strain FD-334 SS-4)</name>
    <dbReference type="NCBI Taxonomy" id="945553"/>
    <lineage>
        <taxon>Eukaryota</taxon>
        <taxon>Fungi</taxon>
        <taxon>Dikarya</taxon>
        <taxon>Basidiomycota</taxon>
        <taxon>Agaricomycotina</taxon>
        <taxon>Agaricomycetes</taxon>
        <taxon>Agaricomycetidae</taxon>
        <taxon>Agaricales</taxon>
        <taxon>Agaricineae</taxon>
        <taxon>Strophariaceae</taxon>
        <taxon>Hypholoma</taxon>
    </lineage>
</organism>
<dbReference type="Proteomes" id="UP000054270">
    <property type="component" value="Unassembled WGS sequence"/>
</dbReference>
<evidence type="ECO:0000313" key="4">
    <source>
        <dbReference type="Proteomes" id="UP000054270"/>
    </source>
</evidence>
<feature type="compositionally biased region" description="Polar residues" evidence="1">
    <location>
        <begin position="461"/>
        <end position="470"/>
    </location>
</feature>
<feature type="region of interest" description="Disordered" evidence="1">
    <location>
        <begin position="563"/>
        <end position="601"/>
    </location>
</feature>
<dbReference type="OrthoDB" id="2564696at2759"/>
<evidence type="ECO:0000256" key="1">
    <source>
        <dbReference type="SAM" id="MobiDB-lite"/>
    </source>
</evidence>
<feature type="region of interest" description="Disordered" evidence="1">
    <location>
        <begin position="709"/>
        <end position="774"/>
    </location>
</feature>
<feature type="region of interest" description="Disordered" evidence="1">
    <location>
        <begin position="363"/>
        <end position="392"/>
    </location>
</feature>
<dbReference type="AlphaFoldDB" id="A0A0D2LMM3"/>
<feature type="region of interest" description="Disordered" evidence="1">
    <location>
        <begin position="509"/>
        <end position="531"/>
    </location>
</feature>
<feature type="transmembrane region" description="Helical" evidence="2">
    <location>
        <begin position="53"/>
        <end position="71"/>
    </location>
</feature>
<feature type="transmembrane region" description="Helical" evidence="2">
    <location>
        <begin position="91"/>
        <end position="117"/>
    </location>
</feature>
<feature type="compositionally biased region" description="Polar residues" evidence="1">
    <location>
        <begin position="574"/>
        <end position="601"/>
    </location>
</feature>
<keyword evidence="2" id="KW-1133">Transmembrane helix</keyword>
<sequence length="774" mass="85510">MASATATTLLPTSVTLSGEDAISAILSDIPLFCVGLMGIGVFTFLFMTKQVRIPLICLYGASFLAFVAATLDLSQVLIRRQQSTTVTLGTIAGFITAREVFLSLSVFFLDLFFWYLVAHCPRGELIGNTNGLSTKKSRARPSMHSASWNRWGIVGLVLKYGSLAALLSVPLLSLVWRLMPTQRAYSSTYIAQSIIQTTIMGIFLLKLLLNVSISPQTHWWRALLGYTIPIISLLIGISLAVGDTVLFSFTETALGRFLQAVEVYLLIVRSLFNAYYDNRQRSASDNIVPLNDAPLETQKLQYIASELPVAYSTDGYASSPRRTGNNDRVSTLSWLIPMRRESAAIQTEPRQTRKDEIEVLPRNVATFPPPSPKDSIQDDKISFGTDQGSRRPVDLENAIPERSSQTYGRPSTGVSLSYYAIDPSNLSVYGDSARTFNPKEHPPYLSNEESQRENLDADVRSPSTRGLSINSSQVGSVTSIDEIIRQQNELDQTIVALRLVSMSMSVQPDAVKSSKSTPDQSRSTLVSSKTESFSNRSDFSLSVFPNPPVVPIDDVATKYEETRLANKQRRKTRNFSAESLEQTPESPIRSATPTKLVQPNSQMGSALVTSYDVTSFIGEMSRPTEISRSIPAPTDDPTVETYFEKNPTISSAQPRPMNGLRPMILSSVMVTTPSISISNATSPLYEEEQRIPLNSIPEPVSLRPLLLGNTFAQSPPPRRFAKRIPLAQRRQRGGTISSDTRRPVISVPRVNRDRNEGNSEAFERPRPPPLVLNQ</sequence>
<protein>
    <submittedName>
        <fullName evidence="3">Uncharacterized protein</fullName>
    </submittedName>
</protein>
<feature type="transmembrane region" description="Helical" evidence="2">
    <location>
        <begin position="28"/>
        <end position="46"/>
    </location>
</feature>
<feature type="transmembrane region" description="Helical" evidence="2">
    <location>
        <begin position="223"/>
        <end position="241"/>
    </location>
</feature>
<dbReference type="EMBL" id="KN817519">
    <property type="protein sequence ID" value="KJA29267.1"/>
    <property type="molecule type" value="Genomic_DNA"/>
</dbReference>
<feature type="compositionally biased region" description="Polar residues" evidence="1">
    <location>
        <begin position="513"/>
        <end position="531"/>
    </location>
</feature>
<evidence type="ECO:0000313" key="3">
    <source>
        <dbReference type="EMBL" id="KJA29267.1"/>
    </source>
</evidence>
<feature type="compositionally biased region" description="Basic and acidic residues" evidence="1">
    <location>
        <begin position="750"/>
        <end position="766"/>
    </location>
</feature>
<proteinExistence type="predicted"/>